<evidence type="ECO:0000313" key="2">
    <source>
        <dbReference type="Proteomes" id="UP000615446"/>
    </source>
</evidence>
<dbReference type="Proteomes" id="UP000615446">
    <property type="component" value="Unassembled WGS sequence"/>
</dbReference>
<reference evidence="1" key="1">
    <citation type="submission" date="2019-10" db="EMBL/GenBank/DDBJ databases">
        <title>Conservation and host-specific expression of non-tandemly repeated heterogenous ribosome RNA gene in arbuscular mycorrhizal fungi.</title>
        <authorList>
            <person name="Maeda T."/>
            <person name="Kobayashi Y."/>
            <person name="Nakagawa T."/>
            <person name="Ezawa T."/>
            <person name="Yamaguchi K."/>
            <person name="Bino T."/>
            <person name="Nishimoto Y."/>
            <person name="Shigenobu S."/>
            <person name="Kawaguchi M."/>
        </authorList>
    </citation>
    <scope>NUCLEOTIDE SEQUENCE</scope>
    <source>
        <strain evidence="1">HR1</strain>
    </source>
</reference>
<dbReference type="OrthoDB" id="2438767at2759"/>
<organism evidence="1 2">
    <name type="scientific">Rhizophagus clarus</name>
    <dbReference type="NCBI Taxonomy" id="94130"/>
    <lineage>
        <taxon>Eukaryota</taxon>
        <taxon>Fungi</taxon>
        <taxon>Fungi incertae sedis</taxon>
        <taxon>Mucoromycota</taxon>
        <taxon>Glomeromycotina</taxon>
        <taxon>Glomeromycetes</taxon>
        <taxon>Glomerales</taxon>
        <taxon>Glomeraceae</taxon>
        <taxon>Rhizophagus</taxon>
    </lineage>
</organism>
<sequence length="193" mass="22537">MEEKATQLLLRDTAVTIQLTTDLWLPWCTFTIATDNGMNFVKAARLLRENYHNQIKHQYCVAYTLQLSAERLHASQQNSQINLSDNEYVNPLEVLTDVKTSLIYEEEDSDVVSDDEYISTGGTRQYLQHSHHQFHHQRRKNTRNREYLQLVNTEGLLQKVHAAIFLSLDEVWPAPSNIMLVATFLDPRFKRFD</sequence>
<comment type="caution">
    <text evidence="1">The sequence shown here is derived from an EMBL/GenBank/DDBJ whole genome shotgun (WGS) entry which is preliminary data.</text>
</comment>
<accession>A0A8H3QL02</accession>
<dbReference type="InterPro" id="IPR012337">
    <property type="entry name" value="RNaseH-like_sf"/>
</dbReference>
<name>A0A8H3QL02_9GLOM</name>
<proteinExistence type="predicted"/>
<gene>
    <name evidence="1" type="ORF">RCL2_001076900</name>
</gene>
<dbReference type="SUPFAM" id="SSF53098">
    <property type="entry name" value="Ribonuclease H-like"/>
    <property type="match status" value="1"/>
</dbReference>
<evidence type="ECO:0000313" key="1">
    <source>
        <dbReference type="EMBL" id="GES83613.1"/>
    </source>
</evidence>
<dbReference type="EMBL" id="BLAL01000071">
    <property type="protein sequence ID" value="GES83613.1"/>
    <property type="molecule type" value="Genomic_DNA"/>
</dbReference>
<protein>
    <submittedName>
        <fullName evidence="1">Uncharacterized protein</fullName>
    </submittedName>
</protein>
<dbReference type="AlphaFoldDB" id="A0A8H3QL02"/>